<keyword evidence="3" id="KW-1185">Reference proteome</keyword>
<comment type="caution">
    <text evidence="2">The sequence shown here is derived from an EMBL/GenBank/DDBJ whole genome shotgun (WGS) entry which is preliminary data.</text>
</comment>
<protein>
    <recommendedName>
        <fullName evidence="4">Lipoprotein</fullName>
    </recommendedName>
</protein>
<evidence type="ECO:0000313" key="2">
    <source>
        <dbReference type="EMBL" id="KIH85779.1"/>
    </source>
</evidence>
<accession>A0A0C2EIB3</accession>
<keyword evidence="1" id="KW-0732">Signal</keyword>
<evidence type="ECO:0008006" key="4">
    <source>
        <dbReference type="Google" id="ProtNLM"/>
    </source>
</evidence>
<evidence type="ECO:0000256" key="1">
    <source>
        <dbReference type="SAM" id="SignalP"/>
    </source>
</evidence>
<name>A0A0C2EIB3_9PSED</name>
<evidence type="ECO:0000313" key="3">
    <source>
        <dbReference type="Proteomes" id="UP000031535"/>
    </source>
</evidence>
<feature type="signal peptide" evidence="1">
    <location>
        <begin position="1"/>
        <end position="25"/>
    </location>
</feature>
<organism evidence="2 3">
    <name type="scientific">Pseudomonas batumici</name>
    <dbReference type="NCBI Taxonomy" id="226910"/>
    <lineage>
        <taxon>Bacteria</taxon>
        <taxon>Pseudomonadati</taxon>
        <taxon>Pseudomonadota</taxon>
        <taxon>Gammaproteobacteria</taxon>
        <taxon>Pseudomonadales</taxon>
        <taxon>Pseudomonadaceae</taxon>
        <taxon>Pseudomonas</taxon>
    </lineage>
</organism>
<reference evidence="2 3" key="1">
    <citation type="submission" date="2015-01" db="EMBL/GenBank/DDBJ databases">
        <title>Complete genome of Pseudomonas batumici UCM B-321 producer of the batumin antibiotic with strong antistaphilococcal and potential anticancer activity.</title>
        <authorList>
            <person name="Klochko V.V."/>
            <person name="Zelena L.B."/>
            <person name="Elena K.A."/>
            <person name="Reva O.N."/>
        </authorList>
    </citation>
    <scope>NUCLEOTIDE SEQUENCE [LARGE SCALE GENOMIC DNA]</scope>
    <source>
        <strain evidence="2 3">UCM B-321</strain>
    </source>
</reference>
<dbReference type="PROSITE" id="PS51257">
    <property type="entry name" value="PROKAR_LIPOPROTEIN"/>
    <property type="match status" value="1"/>
</dbReference>
<gene>
    <name evidence="2" type="ORF">UCMB321_0146</name>
</gene>
<sequence length="196" mass="21043">MRVPKGLFSTLVCAGLVFSAGSACAQLLPEPVARERITASSGATDAVESSPAELLEGSRTDYFSCSVGPFRGELEARVVFASAGSTAYFDVSTVRYRIVRSGGQSGGNKANVNFHLDTLNKQGVVRASDPYRSPDAMRQDGSWHLLDVNRIVRTDYQGAVTFEFVFDRSVASDTRCAAHKTYQWAGASTARSSAVD</sequence>
<feature type="chain" id="PRO_5002148020" description="Lipoprotein" evidence="1">
    <location>
        <begin position="26"/>
        <end position="196"/>
    </location>
</feature>
<dbReference type="AlphaFoldDB" id="A0A0C2EIB3"/>
<dbReference type="Proteomes" id="UP000031535">
    <property type="component" value="Unassembled WGS sequence"/>
</dbReference>
<dbReference type="PATRIC" id="fig|226910.6.peg.147"/>
<proteinExistence type="predicted"/>
<dbReference type="EMBL" id="JXDG01000003">
    <property type="protein sequence ID" value="KIH85779.1"/>
    <property type="molecule type" value="Genomic_DNA"/>
</dbReference>
<dbReference type="OrthoDB" id="6856984at2"/>
<dbReference type="RefSeq" id="WP_040063062.1">
    <property type="nucleotide sequence ID" value="NZ_JXDG01000003.1"/>
</dbReference>